<dbReference type="Pfam" id="PF00069">
    <property type="entry name" value="Pkinase"/>
    <property type="match status" value="1"/>
</dbReference>
<proteinExistence type="predicted"/>
<keyword evidence="2" id="KW-0808">Transferase</keyword>
<dbReference type="GO" id="GO:0001664">
    <property type="term" value="F:G protein-coupled receptor binding"/>
    <property type="evidence" value="ECO:0007669"/>
    <property type="project" value="TreeGrafter"/>
</dbReference>
<organism evidence="8">
    <name type="scientific">Medioppia subpectinata</name>
    <dbReference type="NCBI Taxonomy" id="1979941"/>
    <lineage>
        <taxon>Eukaryota</taxon>
        <taxon>Metazoa</taxon>
        <taxon>Ecdysozoa</taxon>
        <taxon>Arthropoda</taxon>
        <taxon>Chelicerata</taxon>
        <taxon>Arachnida</taxon>
        <taxon>Acari</taxon>
        <taxon>Acariformes</taxon>
        <taxon>Sarcoptiformes</taxon>
        <taxon>Oribatida</taxon>
        <taxon>Brachypylina</taxon>
        <taxon>Oppioidea</taxon>
        <taxon>Oppiidae</taxon>
        <taxon>Medioppia</taxon>
    </lineage>
</organism>
<evidence type="ECO:0000256" key="5">
    <source>
        <dbReference type="ARBA" id="ARBA00022840"/>
    </source>
</evidence>
<dbReference type="GO" id="GO:0005524">
    <property type="term" value="F:ATP binding"/>
    <property type="evidence" value="ECO:0007669"/>
    <property type="project" value="UniProtKB-KW"/>
</dbReference>
<dbReference type="SUPFAM" id="SSF56112">
    <property type="entry name" value="Protein kinase-like (PK-like)"/>
    <property type="match status" value="1"/>
</dbReference>
<evidence type="ECO:0000313" key="9">
    <source>
        <dbReference type="Proteomes" id="UP000759131"/>
    </source>
</evidence>
<feature type="region of interest" description="Disordered" evidence="6">
    <location>
        <begin position="153"/>
        <end position="185"/>
    </location>
</feature>
<dbReference type="GO" id="GO:0004703">
    <property type="term" value="F:G protein-coupled receptor kinase activity"/>
    <property type="evidence" value="ECO:0007669"/>
    <property type="project" value="TreeGrafter"/>
</dbReference>
<evidence type="ECO:0000313" key="8">
    <source>
        <dbReference type="EMBL" id="CAD7626502.1"/>
    </source>
</evidence>
<protein>
    <recommendedName>
        <fullName evidence="7">Protein kinase domain-containing protein</fullName>
    </recommendedName>
</protein>
<sequence>MIFAIKNTAPEVFECALDYIPGYSFPADWWSLGCCGYEMLCGQRPYDIHSTTPLDQVLAMQRKPCPEFPAHITHSCQHMIQRLLNPDPKARISCIGDLKKCSAYSTMSFEAALRRAVPPTFVPPKDQLNCDPTFELEEMIIEANPLHKKKKRLQKQQSMRRMNTVSSGGGAGVERQNSSPMFSETGAGDEVELSAVEKCLESIHQQFIVYNREK</sequence>
<keyword evidence="9" id="KW-1185">Reference proteome</keyword>
<gene>
    <name evidence="8" type="ORF">OSB1V03_LOCUS6935</name>
</gene>
<feature type="domain" description="Protein kinase" evidence="7">
    <location>
        <begin position="1"/>
        <end position="107"/>
    </location>
</feature>
<dbReference type="Gene3D" id="1.10.510.10">
    <property type="entry name" value="Transferase(Phosphotransferase) domain 1"/>
    <property type="match status" value="1"/>
</dbReference>
<dbReference type="InterPro" id="IPR011009">
    <property type="entry name" value="Kinase-like_dom_sf"/>
</dbReference>
<evidence type="ECO:0000256" key="2">
    <source>
        <dbReference type="ARBA" id="ARBA00022679"/>
    </source>
</evidence>
<evidence type="ECO:0000256" key="3">
    <source>
        <dbReference type="ARBA" id="ARBA00022741"/>
    </source>
</evidence>
<keyword evidence="1" id="KW-0723">Serine/threonine-protein kinase</keyword>
<evidence type="ECO:0000256" key="1">
    <source>
        <dbReference type="ARBA" id="ARBA00022527"/>
    </source>
</evidence>
<accession>A0A7R9KNM9</accession>
<keyword evidence="4" id="KW-0418">Kinase</keyword>
<dbReference type="GO" id="GO:0007186">
    <property type="term" value="P:G protein-coupled receptor signaling pathway"/>
    <property type="evidence" value="ECO:0007669"/>
    <property type="project" value="TreeGrafter"/>
</dbReference>
<dbReference type="EMBL" id="OC858464">
    <property type="protein sequence ID" value="CAD7626502.1"/>
    <property type="molecule type" value="Genomic_DNA"/>
</dbReference>
<dbReference type="EMBL" id="CAJPIZ010003889">
    <property type="protein sequence ID" value="CAG2106932.1"/>
    <property type="molecule type" value="Genomic_DNA"/>
</dbReference>
<dbReference type="PANTHER" id="PTHR24355">
    <property type="entry name" value="G PROTEIN-COUPLED RECEPTOR KINASE/RIBOSOMAL PROTEIN S6 KINASE"/>
    <property type="match status" value="1"/>
</dbReference>
<dbReference type="InterPro" id="IPR000719">
    <property type="entry name" value="Prot_kinase_dom"/>
</dbReference>
<keyword evidence="5" id="KW-0067">ATP-binding</keyword>
<dbReference type="Proteomes" id="UP000759131">
    <property type="component" value="Unassembled WGS sequence"/>
</dbReference>
<name>A0A7R9KNM9_9ACAR</name>
<evidence type="ECO:0000259" key="7">
    <source>
        <dbReference type="PROSITE" id="PS50011"/>
    </source>
</evidence>
<keyword evidence="3" id="KW-0547">Nucleotide-binding</keyword>
<dbReference type="GO" id="GO:0009966">
    <property type="term" value="P:regulation of signal transduction"/>
    <property type="evidence" value="ECO:0007669"/>
    <property type="project" value="TreeGrafter"/>
</dbReference>
<dbReference type="PANTHER" id="PTHR24355:SF30">
    <property type="entry name" value="SERINE_THREONINE-PROTEIN KINASE 32B ISOFORM X1"/>
    <property type="match status" value="1"/>
</dbReference>
<evidence type="ECO:0000256" key="4">
    <source>
        <dbReference type="ARBA" id="ARBA00022777"/>
    </source>
</evidence>
<reference evidence="8" key="1">
    <citation type="submission" date="2020-11" db="EMBL/GenBank/DDBJ databases">
        <authorList>
            <person name="Tran Van P."/>
        </authorList>
    </citation>
    <scope>NUCLEOTIDE SEQUENCE</scope>
</reference>
<dbReference type="AlphaFoldDB" id="A0A7R9KNM9"/>
<evidence type="ECO:0000256" key="6">
    <source>
        <dbReference type="SAM" id="MobiDB-lite"/>
    </source>
</evidence>
<dbReference type="OrthoDB" id="6501551at2759"/>
<dbReference type="PROSITE" id="PS50011">
    <property type="entry name" value="PROTEIN_KINASE_DOM"/>
    <property type="match status" value="1"/>
</dbReference>